<evidence type="ECO:0000313" key="6">
    <source>
        <dbReference type="Proteomes" id="UP000275048"/>
    </source>
</evidence>
<accession>A0A3M8ALS9</accession>
<dbReference type="InterPro" id="IPR049784">
    <property type="entry name" value="ChvE-like"/>
</dbReference>
<dbReference type="CDD" id="cd19994">
    <property type="entry name" value="PBP1_ChvE"/>
    <property type="match status" value="1"/>
</dbReference>
<dbReference type="PANTHER" id="PTHR30036:SF1">
    <property type="entry name" value="D-XYLOSE-BINDING PERIPLASMIC PROTEIN"/>
    <property type="match status" value="1"/>
</dbReference>
<evidence type="ECO:0000259" key="4">
    <source>
        <dbReference type="Pfam" id="PF13407"/>
    </source>
</evidence>
<dbReference type="GO" id="GO:0030288">
    <property type="term" value="C:outer membrane-bounded periplasmic space"/>
    <property type="evidence" value="ECO:0007669"/>
    <property type="project" value="TreeGrafter"/>
</dbReference>
<comment type="caution">
    <text evidence="5">The sequence shown here is derived from an EMBL/GenBank/DDBJ whole genome shotgun (WGS) entry which is preliminary data.</text>
</comment>
<dbReference type="EMBL" id="RHHB01000001">
    <property type="protein sequence ID" value="RNB52166.1"/>
    <property type="molecule type" value="Genomic_DNA"/>
</dbReference>
<feature type="signal peptide" evidence="3">
    <location>
        <begin position="1"/>
        <end position="30"/>
    </location>
</feature>
<dbReference type="SUPFAM" id="SSF53822">
    <property type="entry name" value="Periplasmic binding protein-like I"/>
    <property type="match status" value="1"/>
</dbReference>
<keyword evidence="6" id="KW-1185">Reference proteome</keyword>
<keyword evidence="2 3" id="KW-0732">Signal</keyword>
<evidence type="ECO:0000256" key="1">
    <source>
        <dbReference type="ARBA" id="ARBA00004196"/>
    </source>
</evidence>
<reference evidence="5 6" key="1">
    <citation type="submission" date="2018-10" db="EMBL/GenBank/DDBJ databases">
        <title>Isolation, diversity and antibacterial activity of antinobacteria from the wheat rhizosphere soil.</title>
        <authorList>
            <person name="Sun T."/>
        </authorList>
    </citation>
    <scope>NUCLEOTIDE SEQUENCE [LARGE SCALE GENOMIC DNA]</scope>
    <source>
        <strain evidence="5 6">SJ-23</strain>
    </source>
</reference>
<dbReference type="GO" id="GO:0030246">
    <property type="term" value="F:carbohydrate binding"/>
    <property type="evidence" value="ECO:0007669"/>
    <property type="project" value="TreeGrafter"/>
</dbReference>
<protein>
    <submittedName>
        <fullName evidence="5">Sugar ABC transporter substrate-binding protein</fullName>
    </submittedName>
</protein>
<feature type="domain" description="Periplasmic binding protein" evidence="4">
    <location>
        <begin position="49"/>
        <end position="335"/>
    </location>
</feature>
<feature type="chain" id="PRO_5039203298" evidence="3">
    <location>
        <begin position="31"/>
        <end position="383"/>
    </location>
</feature>
<evidence type="ECO:0000256" key="2">
    <source>
        <dbReference type="ARBA" id="ARBA00022729"/>
    </source>
</evidence>
<dbReference type="Pfam" id="PF13407">
    <property type="entry name" value="Peripla_BP_4"/>
    <property type="match status" value="1"/>
</dbReference>
<dbReference type="PROSITE" id="PS51257">
    <property type="entry name" value="PROKAR_LIPOPROTEIN"/>
    <property type="match status" value="1"/>
</dbReference>
<dbReference type="OrthoDB" id="9773673at2"/>
<sequence>MNDTVKGNTVKNTKKVLLATLAAGSMLALAACSGGSGGSGDGGGDGGLIGVAMPTKSSERWIQDGDAVKSQLEDQGFTVDLQYAEDDIPTQVSQIENMITKGAEALIIASIDGTTLSQVLQDAADADIPVIAYDRLIRDSENVDYYASFDNFVVGQQQAWSVLNGLGLTELDGTPIDGAPAGPFNIELFAGSPDDNNATFFWNGAMDVLQPLMDDGTLVVKSGQTEFEQAATLRWDGEVAQSRMEDILTANYSDGSKVNAVLSPYDGLSRGIISALTDAGYTVGAEWPIISGQDAELDSVKAINSGEQYATIFKDTRNLAKVAVDMASAILNGEKPEVNNTTDYDNGVKVVPSYLLESQIVVKDNIQEVLVDSGYWTDAEING</sequence>
<proteinExistence type="predicted"/>
<dbReference type="InterPro" id="IPR025997">
    <property type="entry name" value="SBP_2_dom"/>
</dbReference>
<dbReference type="Gene3D" id="3.40.50.2300">
    <property type="match status" value="2"/>
</dbReference>
<comment type="subcellular location">
    <subcellularLocation>
        <location evidence="1">Cell envelope</location>
    </subcellularLocation>
</comment>
<organism evidence="5 6">
    <name type="scientific">Agromyces tardus</name>
    <dbReference type="NCBI Taxonomy" id="2583849"/>
    <lineage>
        <taxon>Bacteria</taxon>
        <taxon>Bacillati</taxon>
        <taxon>Actinomycetota</taxon>
        <taxon>Actinomycetes</taxon>
        <taxon>Micrococcales</taxon>
        <taxon>Microbacteriaceae</taxon>
        <taxon>Agromyces</taxon>
    </lineage>
</organism>
<dbReference type="Proteomes" id="UP000275048">
    <property type="component" value="Unassembled WGS sequence"/>
</dbReference>
<gene>
    <name evidence="5" type="ORF">EDM22_00095</name>
</gene>
<evidence type="ECO:0000256" key="3">
    <source>
        <dbReference type="SAM" id="SignalP"/>
    </source>
</evidence>
<name>A0A3M8ALS9_9MICO</name>
<evidence type="ECO:0000313" key="5">
    <source>
        <dbReference type="EMBL" id="RNB52166.1"/>
    </source>
</evidence>
<dbReference type="AlphaFoldDB" id="A0A3M8ALS9"/>
<dbReference type="InterPro" id="IPR028082">
    <property type="entry name" value="Peripla_BP_I"/>
</dbReference>
<dbReference type="InterPro" id="IPR050555">
    <property type="entry name" value="Bact_Solute-Bind_Prot2"/>
</dbReference>
<dbReference type="NCBIfam" id="NF040907">
    <property type="entry name" value="ChvE"/>
    <property type="match status" value="1"/>
</dbReference>
<dbReference type="PANTHER" id="PTHR30036">
    <property type="entry name" value="D-XYLOSE-BINDING PERIPLASMIC PROTEIN"/>
    <property type="match status" value="1"/>
</dbReference>